<keyword evidence="3" id="KW-0449">Lipoprotein</keyword>
<dbReference type="InterPro" id="IPR005184">
    <property type="entry name" value="DUF306_Meta_HslJ"/>
</dbReference>
<dbReference type="Proteomes" id="UP000199382">
    <property type="component" value="Unassembled WGS sequence"/>
</dbReference>
<evidence type="ECO:0000256" key="1">
    <source>
        <dbReference type="SAM" id="SignalP"/>
    </source>
</evidence>
<dbReference type="STRING" id="571298.SAMN04488026_1003137"/>
<evidence type="ECO:0000313" key="3">
    <source>
        <dbReference type="EMBL" id="SDI48876.1"/>
    </source>
</evidence>
<dbReference type="EMBL" id="FNEK01000003">
    <property type="protein sequence ID" value="SDI48876.1"/>
    <property type="molecule type" value="Genomic_DNA"/>
</dbReference>
<dbReference type="Gene3D" id="2.40.128.270">
    <property type="match status" value="1"/>
</dbReference>
<keyword evidence="1" id="KW-0732">Signal</keyword>
<dbReference type="InterPro" id="IPR038670">
    <property type="entry name" value="HslJ-like_sf"/>
</dbReference>
<dbReference type="Pfam" id="PF09619">
    <property type="entry name" value="YscW"/>
    <property type="match status" value="1"/>
</dbReference>
<dbReference type="Pfam" id="PF03724">
    <property type="entry name" value="META"/>
    <property type="match status" value="1"/>
</dbReference>
<keyword evidence="4" id="KW-1185">Reference proteome</keyword>
<dbReference type="InterPro" id="IPR053196">
    <property type="entry name" value="Lipoprotein_YbaY-like"/>
</dbReference>
<gene>
    <name evidence="3" type="ORF">SAMN04488026_1003137</name>
</gene>
<proteinExistence type="predicted"/>
<dbReference type="PANTHER" id="PTHR38013:SF1">
    <property type="entry name" value="GLYCOPROTEIN_POLYSACCHARIDE METABOLISM"/>
    <property type="match status" value="1"/>
</dbReference>
<feature type="chain" id="PRO_5011523659" evidence="1">
    <location>
        <begin position="19"/>
        <end position="250"/>
    </location>
</feature>
<dbReference type="AlphaFoldDB" id="A0A1G8KZP5"/>
<name>A0A1G8KZP5_9RHOB</name>
<reference evidence="3 4" key="1">
    <citation type="submission" date="2016-10" db="EMBL/GenBank/DDBJ databases">
        <authorList>
            <person name="de Groot N.N."/>
        </authorList>
    </citation>
    <scope>NUCLEOTIDE SEQUENCE [LARGE SCALE GENOMIC DNA]</scope>
    <source>
        <strain evidence="3 4">DSM 25294</strain>
    </source>
</reference>
<evidence type="ECO:0000259" key="2">
    <source>
        <dbReference type="Pfam" id="PF03724"/>
    </source>
</evidence>
<accession>A0A1G8KZP5</accession>
<dbReference type="InterPro" id="IPR039366">
    <property type="entry name" value="Pilotin"/>
</dbReference>
<dbReference type="PANTHER" id="PTHR38013">
    <property type="entry name" value="GLYCOPROTEIN/POLYSACCHARIDE METABOLISM"/>
    <property type="match status" value="1"/>
</dbReference>
<evidence type="ECO:0000313" key="4">
    <source>
        <dbReference type="Proteomes" id="UP000199382"/>
    </source>
</evidence>
<feature type="domain" description="DUF306" evidence="2">
    <location>
        <begin position="137"/>
        <end position="246"/>
    </location>
</feature>
<protein>
    <submittedName>
        <fullName evidence="3">Putative lipoprotein</fullName>
    </submittedName>
</protein>
<sequence>MRRLFLALAALLMSPALASGETITGTVSYLQRMMLPPDAIVEIVLQDVSLADAPAKTLVTYRIEAPGAPPYGFAIHYAPEQVDERMSYGLRASVKQGEKLLMTTDTAYPVLTRGAGTEVEMILKMVSEPEASMPDSDFVNTYWKLLTLNGEEVPVANDQREPHVILRSDGTYNATVGCNMISGAYEVSGAEVEFKPGPMTMMACIPPYDSFENNLVKTLESAASFGISGESMELLDPAGGTLATFRAVDF</sequence>
<feature type="signal peptide" evidence="1">
    <location>
        <begin position="1"/>
        <end position="18"/>
    </location>
</feature>
<dbReference type="RefSeq" id="WP_170844435.1">
    <property type="nucleotide sequence ID" value="NZ_FNEK01000003.1"/>
</dbReference>
<organism evidence="3 4">
    <name type="scientific">Aliiruegeria lutimaris</name>
    <dbReference type="NCBI Taxonomy" id="571298"/>
    <lineage>
        <taxon>Bacteria</taxon>
        <taxon>Pseudomonadati</taxon>
        <taxon>Pseudomonadota</taxon>
        <taxon>Alphaproteobacteria</taxon>
        <taxon>Rhodobacterales</taxon>
        <taxon>Roseobacteraceae</taxon>
        <taxon>Aliiruegeria</taxon>
    </lineage>
</organism>